<evidence type="ECO:0000313" key="4">
    <source>
        <dbReference type="EMBL" id="MET4539408.1"/>
    </source>
</evidence>
<organism evidence="4 5">
    <name type="scientific">Arthrobacter bambusae</name>
    <dbReference type="NCBI Taxonomy" id="1338426"/>
    <lineage>
        <taxon>Bacteria</taxon>
        <taxon>Bacillati</taxon>
        <taxon>Actinomycetota</taxon>
        <taxon>Actinomycetes</taxon>
        <taxon>Micrococcales</taxon>
        <taxon>Micrococcaceae</taxon>
        <taxon>Arthrobacter</taxon>
    </lineage>
</organism>
<dbReference type="Pfam" id="PF08279">
    <property type="entry name" value="HTH_11"/>
    <property type="match status" value="1"/>
</dbReference>
<dbReference type="EMBL" id="JBEPSN010000002">
    <property type="protein sequence ID" value="MET4539408.1"/>
    <property type="molecule type" value="Genomic_DNA"/>
</dbReference>
<dbReference type="InterPro" id="IPR013196">
    <property type="entry name" value="HTH_11"/>
</dbReference>
<dbReference type="InterPro" id="IPR036388">
    <property type="entry name" value="WH-like_DNA-bd_sf"/>
</dbReference>
<feature type="domain" description="WYL" evidence="3">
    <location>
        <begin position="153"/>
        <end position="217"/>
    </location>
</feature>
<name>A0ABV2P3S2_9MICC</name>
<evidence type="ECO:0000259" key="2">
    <source>
        <dbReference type="Pfam" id="PF08279"/>
    </source>
</evidence>
<dbReference type="GO" id="GO:0003677">
    <property type="term" value="F:DNA binding"/>
    <property type="evidence" value="ECO:0007669"/>
    <property type="project" value="UniProtKB-KW"/>
</dbReference>
<reference evidence="4 5" key="1">
    <citation type="submission" date="2024-06" db="EMBL/GenBank/DDBJ databases">
        <title>Sorghum-associated microbial communities from plants grown in Nebraska, USA.</title>
        <authorList>
            <person name="Schachtman D."/>
        </authorList>
    </citation>
    <scope>NUCLEOTIDE SEQUENCE [LARGE SCALE GENOMIC DNA]</scope>
    <source>
        <strain evidence="4 5">3552</strain>
    </source>
</reference>
<dbReference type="InterPro" id="IPR026881">
    <property type="entry name" value="WYL_dom"/>
</dbReference>
<dbReference type="PANTHER" id="PTHR34580:SF1">
    <property type="entry name" value="PROTEIN PAFC"/>
    <property type="match status" value="1"/>
</dbReference>
<feature type="region of interest" description="Disordered" evidence="1">
    <location>
        <begin position="225"/>
        <end position="246"/>
    </location>
</feature>
<sequence>MCHYLCHEFDAGRKVKRAERLHALSELLRRSGARGVSAERLAGEFEVSVRTVKRDLDALESSGAPVWSRPGPGGGYGLAGGASLPPVSLSPAQAVALMAAVSAAPDAPYADLAAAGIRKIVDVLDPKTRARADELAGRVWVNAAPASSRTIRSALEEAMSEQRVLRMRYTSGDGSTTIRDVEPVLFASMNGQWYLVGWCRLRDAMRWFVVSRIERASVTKTPCSSHTIHEVGEPPANARPVHGRGV</sequence>
<accession>A0ABV2P3S2</accession>
<dbReference type="PANTHER" id="PTHR34580">
    <property type="match status" value="1"/>
</dbReference>
<keyword evidence="4" id="KW-0238">DNA-binding</keyword>
<evidence type="ECO:0000259" key="3">
    <source>
        <dbReference type="Pfam" id="PF13280"/>
    </source>
</evidence>
<dbReference type="InterPro" id="IPR036390">
    <property type="entry name" value="WH_DNA-bd_sf"/>
</dbReference>
<evidence type="ECO:0000256" key="1">
    <source>
        <dbReference type="SAM" id="MobiDB-lite"/>
    </source>
</evidence>
<dbReference type="SUPFAM" id="SSF46785">
    <property type="entry name" value="Winged helix' DNA-binding domain"/>
    <property type="match status" value="1"/>
</dbReference>
<dbReference type="InterPro" id="IPR051534">
    <property type="entry name" value="CBASS_pafABC_assoc_protein"/>
</dbReference>
<keyword evidence="5" id="KW-1185">Reference proteome</keyword>
<protein>
    <submittedName>
        <fullName evidence="4">DNA-binding transcriptional regulator YafY</fullName>
    </submittedName>
</protein>
<gene>
    <name evidence="4" type="ORF">ABIE37_001180</name>
</gene>
<dbReference type="Gene3D" id="1.10.10.10">
    <property type="entry name" value="Winged helix-like DNA-binding domain superfamily/Winged helix DNA-binding domain"/>
    <property type="match status" value="1"/>
</dbReference>
<dbReference type="Proteomes" id="UP001549307">
    <property type="component" value="Unassembled WGS sequence"/>
</dbReference>
<dbReference type="Pfam" id="PF13280">
    <property type="entry name" value="WYL"/>
    <property type="match status" value="1"/>
</dbReference>
<dbReference type="PROSITE" id="PS52050">
    <property type="entry name" value="WYL"/>
    <property type="match status" value="1"/>
</dbReference>
<proteinExistence type="predicted"/>
<feature type="domain" description="Helix-turn-helix type 11" evidence="2">
    <location>
        <begin position="20"/>
        <end position="76"/>
    </location>
</feature>
<comment type="caution">
    <text evidence="4">The sequence shown here is derived from an EMBL/GenBank/DDBJ whole genome shotgun (WGS) entry which is preliminary data.</text>
</comment>
<evidence type="ECO:0000313" key="5">
    <source>
        <dbReference type="Proteomes" id="UP001549307"/>
    </source>
</evidence>